<evidence type="ECO:0000313" key="1">
    <source>
        <dbReference type="EMBL" id="KAK9884748.1"/>
    </source>
</evidence>
<proteinExistence type="predicted"/>
<comment type="caution">
    <text evidence="1">The sequence shown here is derived from an EMBL/GenBank/DDBJ whole genome shotgun (WGS) entry which is preliminary data.</text>
</comment>
<protein>
    <submittedName>
        <fullName evidence="1">Uncharacterized protein</fullName>
    </submittedName>
</protein>
<sequence length="257" mass="28343">MPFIDNDLLWSSDHDGKMVDISSCLQDASVAVGQQNIAQGGGGAALGELSQSDLSSLVPSASEGQMNDDDIFKHLSDTAAIEIDSLLNEFNATPYIKQEENNNIPNSCTDNDVSSSHGHQKSAVSIEMRSLKFTIAAANPILAEKLSTPSEQSQQLQDGDTRPQLALLTPKIEKDPLRHREIQSQLSYLEKRNSESFFSRFPVMLLNEVANVAGRQTSEPDTPDMVLPKSIGIRSVIKGQVWRSWHEVRTQFHKLRA</sequence>
<name>A0AAW1UW80_9CUCU</name>
<keyword evidence="2" id="KW-1185">Reference proteome</keyword>
<gene>
    <name evidence="1" type="ORF">WA026_007597</name>
</gene>
<reference evidence="1 2" key="1">
    <citation type="submission" date="2023-03" db="EMBL/GenBank/DDBJ databases">
        <title>Genome insight into feeding habits of ladybird beetles.</title>
        <authorList>
            <person name="Li H.-S."/>
            <person name="Huang Y.-H."/>
            <person name="Pang H."/>
        </authorList>
    </citation>
    <scope>NUCLEOTIDE SEQUENCE [LARGE SCALE GENOMIC DNA]</scope>
    <source>
        <strain evidence="1">SYSU_2023b</strain>
        <tissue evidence="1">Whole body</tissue>
    </source>
</reference>
<evidence type="ECO:0000313" key="2">
    <source>
        <dbReference type="Proteomes" id="UP001431783"/>
    </source>
</evidence>
<accession>A0AAW1UW80</accession>
<dbReference type="Proteomes" id="UP001431783">
    <property type="component" value="Unassembled WGS sequence"/>
</dbReference>
<dbReference type="EMBL" id="JARQZJ010000093">
    <property type="protein sequence ID" value="KAK9884748.1"/>
    <property type="molecule type" value="Genomic_DNA"/>
</dbReference>
<dbReference type="AlphaFoldDB" id="A0AAW1UW80"/>
<organism evidence="1 2">
    <name type="scientific">Henosepilachna vigintioctopunctata</name>
    <dbReference type="NCBI Taxonomy" id="420089"/>
    <lineage>
        <taxon>Eukaryota</taxon>
        <taxon>Metazoa</taxon>
        <taxon>Ecdysozoa</taxon>
        <taxon>Arthropoda</taxon>
        <taxon>Hexapoda</taxon>
        <taxon>Insecta</taxon>
        <taxon>Pterygota</taxon>
        <taxon>Neoptera</taxon>
        <taxon>Endopterygota</taxon>
        <taxon>Coleoptera</taxon>
        <taxon>Polyphaga</taxon>
        <taxon>Cucujiformia</taxon>
        <taxon>Coccinelloidea</taxon>
        <taxon>Coccinellidae</taxon>
        <taxon>Epilachninae</taxon>
        <taxon>Epilachnini</taxon>
        <taxon>Henosepilachna</taxon>
    </lineage>
</organism>